<accession>A0A0A9EJ45</accession>
<dbReference type="EMBL" id="GBRH01198867">
    <property type="protein sequence ID" value="JAD99028.1"/>
    <property type="molecule type" value="Transcribed_RNA"/>
</dbReference>
<protein>
    <submittedName>
        <fullName evidence="2">Uncharacterized protein</fullName>
    </submittedName>
</protein>
<reference evidence="2" key="2">
    <citation type="journal article" date="2015" name="Data Brief">
        <title>Shoot transcriptome of the giant reed, Arundo donax.</title>
        <authorList>
            <person name="Barrero R.A."/>
            <person name="Guerrero F.D."/>
            <person name="Moolhuijzen P."/>
            <person name="Goolsby J.A."/>
            <person name="Tidwell J."/>
            <person name="Bellgard S.E."/>
            <person name="Bellgard M.I."/>
        </authorList>
    </citation>
    <scope>NUCLEOTIDE SEQUENCE</scope>
    <source>
        <tissue evidence="2">Shoot tissue taken approximately 20 cm above the soil surface</tissue>
    </source>
</reference>
<dbReference type="AlphaFoldDB" id="A0A0A9EJ45"/>
<feature type="region of interest" description="Disordered" evidence="1">
    <location>
        <begin position="16"/>
        <end position="41"/>
    </location>
</feature>
<reference evidence="2" key="1">
    <citation type="submission" date="2014-09" db="EMBL/GenBank/DDBJ databases">
        <authorList>
            <person name="Magalhaes I.L.F."/>
            <person name="Oliveira U."/>
            <person name="Santos F.R."/>
            <person name="Vidigal T.H.D.A."/>
            <person name="Brescovit A.D."/>
            <person name="Santos A.J."/>
        </authorList>
    </citation>
    <scope>NUCLEOTIDE SEQUENCE</scope>
    <source>
        <tissue evidence="2">Shoot tissue taken approximately 20 cm above the soil surface</tissue>
    </source>
</reference>
<sequence>MGSSGRLQEIVSRFSARGRAACPGGERRHGGNQVQQENEEG</sequence>
<proteinExistence type="predicted"/>
<evidence type="ECO:0000313" key="2">
    <source>
        <dbReference type="EMBL" id="JAD99028.1"/>
    </source>
</evidence>
<organism evidence="2">
    <name type="scientific">Arundo donax</name>
    <name type="common">Giant reed</name>
    <name type="synonym">Donax arundinaceus</name>
    <dbReference type="NCBI Taxonomy" id="35708"/>
    <lineage>
        <taxon>Eukaryota</taxon>
        <taxon>Viridiplantae</taxon>
        <taxon>Streptophyta</taxon>
        <taxon>Embryophyta</taxon>
        <taxon>Tracheophyta</taxon>
        <taxon>Spermatophyta</taxon>
        <taxon>Magnoliopsida</taxon>
        <taxon>Liliopsida</taxon>
        <taxon>Poales</taxon>
        <taxon>Poaceae</taxon>
        <taxon>PACMAD clade</taxon>
        <taxon>Arundinoideae</taxon>
        <taxon>Arundineae</taxon>
        <taxon>Arundo</taxon>
    </lineage>
</organism>
<feature type="compositionally biased region" description="Polar residues" evidence="1">
    <location>
        <begin position="32"/>
        <end position="41"/>
    </location>
</feature>
<name>A0A0A9EJ45_ARUDO</name>
<evidence type="ECO:0000256" key="1">
    <source>
        <dbReference type="SAM" id="MobiDB-lite"/>
    </source>
</evidence>